<keyword evidence="3" id="KW-1185">Reference proteome</keyword>
<organism evidence="2 3">
    <name type="scientific">Colletotrichum zoysiae</name>
    <dbReference type="NCBI Taxonomy" id="1216348"/>
    <lineage>
        <taxon>Eukaryota</taxon>
        <taxon>Fungi</taxon>
        <taxon>Dikarya</taxon>
        <taxon>Ascomycota</taxon>
        <taxon>Pezizomycotina</taxon>
        <taxon>Sordariomycetes</taxon>
        <taxon>Hypocreomycetidae</taxon>
        <taxon>Glomerellales</taxon>
        <taxon>Glomerellaceae</taxon>
        <taxon>Colletotrichum</taxon>
        <taxon>Colletotrichum graminicola species complex</taxon>
    </lineage>
</organism>
<dbReference type="PANTHER" id="PTHR33112:SF10">
    <property type="entry name" value="TOL"/>
    <property type="match status" value="1"/>
</dbReference>
<evidence type="ECO:0000313" key="3">
    <source>
        <dbReference type="Proteomes" id="UP001232148"/>
    </source>
</evidence>
<name>A0AAD9H7N7_9PEZI</name>
<feature type="domain" description="Heterokaryon incompatibility" evidence="1">
    <location>
        <begin position="217"/>
        <end position="311"/>
    </location>
</feature>
<evidence type="ECO:0000313" key="2">
    <source>
        <dbReference type="EMBL" id="KAK2023990.1"/>
    </source>
</evidence>
<dbReference type="PANTHER" id="PTHR33112">
    <property type="entry name" value="DOMAIN PROTEIN, PUTATIVE-RELATED"/>
    <property type="match status" value="1"/>
</dbReference>
<accession>A0AAD9H7N7</accession>
<proteinExistence type="predicted"/>
<dbReference type="AlphaFoldDB" id="A0AAD9H7N7"/>
<dbReference type="Pfam" id="PF06985">
    <property type="entry name" value="HET"/>
    <property type="match status" value="1"/>
</dbReference>
<dbReference type="EMBL" id="MU842979">
    <property type="protein sequence ID" value="KAK2023990.1"/>
    <property type="molecule type" value="Genomic_DNA"/>
</dbReference>
<dbReference type="InterPro" id="IPR010730">
    <property type="entry name" value="HET"/>
</dbReference>
<dbReference type="Proteomes" id="UP001232148">
    <property type="component" value="Unassembled WGS sequence"/>
</dbReference>
<gene>
    <name evidence="2" type="ORF">LX32DRAFT_676270</name>
</gene>
<reference evidence="2" key="1">
    <citation type="submission" date="2021-06" db="EMBL/GenBank/DDBJ databases">
        <title>Comparative genomics, transcriptomics and evolutionary studies reveal genomic signatures of adaptation to plant cell wall in hemibiotrophic fungi.</title>
        <authorList>
            <consortium name="DOE Joint Genome Institute"/>
            <person name="Baroncelli R."/>
            <person name="Diaz J.F."/>
            <person name="Benocci T."/>
            <person name="Peng M."/>
            <person name="Battaglia E."/>
            <person name="Haridas S."/>
            <person name="Andreopoulos W."/>
            <person name="Labutti K."/>
            <person name="Pangilinan J."/>
            <person name="Floch G.L."/>
            <person name="Makela M.R."/>
            <person name="Henrissat B."/>
            <person name="Grigoriev I.V."/>
            <person name="Crouch J.A."/>
            <person name="De Vries R.P."/>
            <person name="Sukno S.A."/>
            <person name="Thon M.R."/>
        </authorList>
    </citation>
    <scope>NUCLEOTIDE SEQUENCE</scope>
    <source>
        <strain evidence="2">MAFF235873</strain>
    </source>
</reference>
<sequence length="686" mass="78386">MYYTFVILLPPLSTAVFLQFLLTGHYITEPVVKPLSTSLSSTKPSRGFCQICHETILPTLKSCDPDDPKFRYFMHHQTTESLKMSAEEGCRICATVWYKLTRLKPKRDRISTKYTTAYEILYHHRIRMTSKWTLHSVCEFDIFSSSDVVGDNLENHTGSESSLDTAKRWISTCLRDHPSCCAGSDTHFRPSRLLHIGGDDHQVTLHTSTDYPEALSYMTLSHRWGEAQFIQLRRSNEEAFRQGIPWSSLPQTFKDAIRVARHLGSDYLWIDSLCIVQDSKEDWTTEAASMGNIYKNSLSLEGCLYPRTPRALEPERLPWDFDSSGHSYIINADPKEPHELYSRAWVFQEFLLARRTVDCGRDQLFWRCDGLMASEEIPLGFPAKHANYAYPQFTHPGREVLTGHEGMKQWEAEHQQPVRTLGFSGDGQSLFPKDIKIGSPSRLWTSLVDRYSSMSITVEEDRLNAIAGVADVFRPFLGEYHAGMWQYMLPPYLLWSTMPHWRNNERPCKRPSSKRGPTWSWISIEGPISHHWCDFGPSNVLRSQLLDASVVSIQEIHLRIQGPLIRLEWVAYVRGKEALRPKPVNPGPSIRGSRGISKWRSSWLESFVQPDGDADAVINLSFDVAEEEATARDIALLVILESSGQIHGLIIQYKGGGFYSRVGNFYTEKCSSQPFLECDEMEIVLL</sequence>
<protein>
    <submittedName>
        <fullName evidence="2">Heterokaryon incompatibility protein</fullName>
    </submittedName>
</protein>
<comment type="caution">
    <text evidence="2">The sequence shown here is derived from an EMBL/GenBank/DDBJ whole genome shotgun (WGS) entry which is preliminary data.</text>
</comment>
<evidence type="ECO:0000259" key="1">
    <source>
        <dbReference type="Pfam" id="PF06985"/>
    </source>
</evidence>